<evidence type="ECO:0000313" key="4">
    <source>
        <dbReference type="Proteomes" id="UP001199106"/>
    </source>
</evidence>
<comment type="caution">
    <text evidence="3">The sequence shown here is derived from an EMBL/GenBank/DDBJ whole genome shotgun (WGS) entry which is preliminary data.</text>
</comment>
<dbReference type="InterPro" id="IPR049326">
    <property type="entry name" value="Rhodopsin_dom_fungi"/>
</dbReference>
<dbReference type="PANTHER" id="PTHR38794">
    <property type="entry name" value="INTEGRAL MEMBRANE PROTEIN"/>
    <property type="match status" value="1"/>
</dbReference>
<protein>
    <recommendedName>
        <fullName evidence="2">Rhodopsin domain-containing protein</fullName>
    </recommendedName>
</protein>
<keyword evidence="1" id="KW-0472">Membrane</keyword>
<name>A0AAD4FGA2_9PLEO</name>
<feature type="domain" description="Rhodopsin" evidence="2">
    <location>
        <begin position="44"/>
        <end position="275"/>
    </location>
</feature>
<dbReference type="AlphaFoldDB" id="A0AAD4FGA2"/>
<evidence type="ECO:0000259" key="2">
    <source>
        <dbReference type="Pfam" id="PF20684"/>
    </source>
</evidence>
<feature type="transmembrane region" description="Helical" evidence="1">
    <location>
        <begin position="107"/>
        <end position="127"/>
    </location>
</feature>
<dbReference type="PANTHER" id="PTHR38794:SF1">
    <property type="entry name" value="INTEGRAL MEMBRANE PROTEIN"/>
    <property type="match status" value="1"/>
</dbReference>
<reference evidence="3" key="1">
    <citation type="submission" date="2021-07" db="EMBL/GenBank/DDBJ databases">
        <title>Genome Resource of American Ginseng Black Spot Pathogen Alternaria panax.</title>
        <authorList>
            <person name="Qiu C."/>
            <person name="Wang W."/>
            <person name="Liu Z."/>
        </authorList>
    </citation>
    <scope>NUCLEOTIDE SEQUENCE</scope>
    <source>
        <strain evidence="3">BNCC115425</strain>
    </source>
</reference>
<feature type="transmembrane region" description="Helical" evidence="1">
    <location>
        <begin position="20"/>
        <end position="42"/>
    </location>
</feature>
<proteinExistence type="predicted"/>
<accession>A0AAD4FGA2</accession>
<dbReference type="Pfam" id="PF20684">
    <property type="entry name" value="Fung_rhodopsin"/>
    <property type="match status" value="1"/>
</dbReference>
<feature type="transmembrane region" description="Helical" evidence="1">
    <location>
        <begin position="218"/>
        <end position="236"/>
    </location>
</feature>
<organism evidence="3 4">
    <name type="scientific">Alternaria panax</name>
    <dbReference type="NCBI Taxonomy" id="48097"/>
    <lineage>
        <taxon>Eukaryota</taxon>
        <taxon>Fungi</taxon>
        <taxon>Dikarya</taxon>
        <taxon>Ascomycota</taxon>
        <taxon>Pezizomycotina</taxon>
        <taxon>Dothideomycetes</taxon>
        <taxon>Pleosporomycetidae</taxon>
        <taxon>Pleosporales</taxon>
        <taxon>Pleosporineae</taxon>
        <taxon>Pleosporaceae</taxon>
        <taxon>Alternaria</taxon>
        <taxon>Alternaria sect. Panax</taxon>
    </lineage>
</organism>
<feature type="transmembrane region" description="Helical" evidence="1">
    <location>
        <begin position="54"/>
        <end position="76"/>
    </location>
</feature>
<gene>
    <name evidence="3" type="ORF">G6011_02114</name>
</gene>
<keyword evidence="4" id="KW-1185">Reference proteome</keyword>
<keyword evidence="1" id="KW-1133">Transmembrane helix</keyword>
<dbReference type="EMBL" id="JAANER010000006">
    <property type="protein sequence ID" value="KAG9188191.1"/>
    <property type="molecule type" value="Genomic_DNA"/>
</dbReference>
<dbReference type="Proteomes" id="UP001199106">
    <property type="component" value="Unassembled WGS sequence"/>
</dbReference>
<keyword evidence="1" id="KW-0812">Transmembrane</keyword>
<feature type="transmembrane region" description="Helical" evidence="1">
    <location>
        <begin position="184"/>
        <end position="206"/>
    </location>
</feature>
<feature type="transmembrane region" description="Helical" evidence="1">
    <location>
        <begin position="139"/>
        <end position="157"/>
    </location>
</feature>
<sequence>MLLKRKAMNADILPAFHEGHAAPLIQILTWLFFAFSMLAVIAQFATKRATSRRLVGADFVLLAALVLSAGQAATLLSSAGQPIGNLQAGLSPDQIDGAWKALYGSEILSVLTIVAAKGSLLISLGSVTPIARHQMMMRATGVLTLLWGLSAILLFAFQCPSPQRWNITNPKCIDIRAVRTYNTVMSIATDLALAIVPTLMVLPLQITSEKRLTLVTGFWSRIVVVFASAAQIGYIRSLPLQSDLLHSIWRIVVCGQVAQVTSIMTTTIPFLKPFIMSLDSGLWSANHAGVATTSSYASACRSGHLSSYVKITSQQSRDPLVVKGDKGIDIWVQKDIAVKREPSIELRDIGGDWQNM</sequence>
<evidence type="ECO:0000313" key="3">
    <source>
        <dbReference type="EMBL" id="KAG9188191.1"/>
    </source>
</evidence>
<evidence type="ECO:0000256" key="1">
    <source>
        <dbReference type="SAM" id="Phobius"/>
    </source>
</evidence>